<reference evidence="1" key="1">
    <citation type="journal article" date="2020" name="Stud. Mycol.">
        <title>101 Dothideomycetes genomes: a test case for predicting lifestyles and emergence of pathogens.</title>
        <authorList>
            <person name="Haridas S."/>
            <person name="Albert R."/>
            <person name="Binder M."/>
            <person name="Bloem J."/>
            <person name="Labutti K."/>
            <person name="Salamov A."/>
            <person name="Andreopoulos B."/>
            <person name="Baker S."/>
            <person name="Barry K."/>
            <person name="Bills G."/>
            <person name="Bluhm B."/>
            <person name="Cannon C."/>
            <person name="Castanera R."/>
            <person name="Culley D."/>
            <person name="Daum C."/>
            <person name="Ezra D."/>
            <person name="Gonzalez J."/>
            <person name="Henrissat B."/>
            <person name="Kuo A."/>
            <person name="Liang C."/>
            <person name="Lipzen A."/>
            <person name="Lutzoni F."/>
            <person name="Magnuson J."/>
            <person name="Mondo S."/>
            <person name="Nolan M."/>
            <person name="Ohm R."/>
            <person name="Pangilinan J."/>
            <person name="Park H.-J."/>
            <person name="Ramirez L."/>
            <person name="Alfaro M."/>
            <person name="Sun H."/>
            <person name="Tritt A."/>
            <person name="Yoshinaga Y."/>
            <person name="Zwiers L.-H."/>
            <person name="Turgeon B."/>
            <person name="Goodwin S."/>
            <person name="Spatafora J."/>
            <person name="Crous P."/>
            <person name="Grigoriev I."/>
        </authorList>
    </citation>
    <scope>NUCLEOTIDE SEQUENCE</scope>
    <source>
        <strain evidence="1">CBS 122368</strain>
    </source>
</reference>
<name>A0A6A6IVB8_9PLEO</name>
<dbReference type="EMBL" id="ML987190">
    <property type="protein sequence ID" value="KAF2254374.1"/>
    <property type="molecule type" value="Genomic_DNA"/>
</dbReference>
<dbReference type="SUPFAM" id="SSF56112">
    <property type="entry name" value="Protein kinase-like (PK-like)"/>
    <property type="match status" value="1"/>
</dbReference>
<evidence type="ECO:0000313" key="1">
    <source>
        <dbReference type="EMBL" id="KAF2254374.1"/>
    </source>
</evidence>
<dbReference type="InterPro" id="IPR011009">
    <property type="entry name" value="Kinase-like_dom_sf"/>
</dbReference>
<dbReference type="RefSeq" id="XP_033689378.1">
    <property type="nucleotide sequence ID" value="XM_033827803.1"/>
</dbReference>
<accession>A0A6A6IVB8</accession>
<evidence type="ECO:0000313" key="2">
    <source>
        <dbReference type="Proteomes" id="UP000800094"/>
    </source>
</evidence>
<dbReference type="GeneID" id="54581133"/>
<sequence>MGYPDYAGSSACPLARCVPGRYWHNMLLDWDENVKLSDFAGSSIDGSTPSVVPSPHSEHPNMPAIQPSIQSEMFALGSSLYEIETTRQLYHDKTDEEIEGLFRADKFPDTSALLLGEVIRKCWMVKYEDVGEALNDIWCLEEYSKSKYDCMMFFNWHILQMA</sequence>
<dbReference type="AlphaFoldDB" id="A0A6A6IVB8"/>
<dbReference type="Gene3D" id="1.10.510.10">
    <property type="entry name" value="Transferase(Phosphotransferase) domain 1"/>
    <property type="match status" value="1"/>
</dbReference>
<dbReference type="OrthoDB" id="1668230at2759"/>
<gene>
    <name evidence="1" type="ORF">BU26DRAFT_514302</name>
</gene>
<organism evidence="1 2">
    <name type="scientific">Trematosphaeria pertusa</name>
    <dbReference type="NCBI Taxonomy" id="390896"/>
    <lineage>
        <taxon>Eukaryota</taxon>
        <taxon>Fungi</taxon>
        <taxon>Dikarya</taxon>
        <taxon>Ascomycota</taxon>
        <taxon>Pezizomycotina</taxon>
        <taxon>Dothideomycetes</taxon>
        <taxon>Pleosporomycetidae</taxon>
        <taxon>Pleosporales</taxon>
        <taxon>Massarineae</taxon>
        <taxon>Trematosphaeriaceae</taxon>
        <taxon>Trematosphaeria</taxon>
    </lineage>
</organism>
<protein>
    <recommendedName>
        <fullName evidence="3">Protein kinase domain-containing protein</fullName>
    </recommendedName>
</protein>
<dbReference type="Proteomes" id="UP000800094">
    <property type="component" value="Unassembled WGS sequence"/>
</dbReference>
<evidence type="ECO:0008006" key="3">
    <source>
        <dbReference type="Google" id="ProtNLM"/>
    </source>
</evidence>
<proteinExistence type="predicted"/>
<keyword evidence="2" id="KW-1185">Reference proteome</keyword>